<dbReference type="Proteomes" id="UP000229647">
    <property type="component" value="Unassembled WGS sequence"/>
</dbReference>
<name>A0A2M7XXI9_9BACT</name>
<dbReference type="EMBL" id="PFWL01000149">
    <property type="protein sequence ID" value="PJA55443.1"/>
    <property type="molecule type" value="Genomic_DNA"/>
</dbReference>
<proteinExistence type="predicted"/>
<evidence type="ECO:0000256" key="1">
    <source>
        <dbReference type="SAM" id="MobiDB-lite"/>
    </source>
</evidence>
<protein>
    <submittedName>
        <fullName evidence="3">Uncharacterized protein</fullName>
    </submittedName>
</protein>
<feature type="transmembrane region" description="Helical" evidence="2">
    <location>
        <begin position="6"/>
        <end position="28"/>
    </location>
</feature>
<feature type="region of interest" description="Disordered" evidence="1">
    <location>
        <begin position="33"/>
        <end position="54"/>
    </location>
</feature>
<feature type="compositionally biased region" description="Polar residues" evidence="1">
    <location>
        <begin position="40"/>
        <end position="54"/>
    </location>
</feature>
<comment type="caution">
    <text evidence="3">The sequence shown here is derived from an EMBL/GenBank/DDBJ whole genome shotgun (WGS) entry which is preliminary data.</text>
</comment>
<sequence length="148" mass="16354">MDSQNIKVYLAISGALIVLFILVLIIPFTKKNPTQDKTTKSTNQLFPTSVETNPSPATANVTPVTIKAGFTGALEETIPQQIVDLASQKKDLKLKVPLSLSTFSIDFDYSTDKFVVALLDPKDQAKKEFESWRTANYPSLGSEQFLLK</sequence>
<reference evidence="4" key="1">
    <citation type="submission" date="2017-09" db="EMBL/GenBank/DDBJ databases">
        <title>Depth-based differentiation of microbial function through sediment-hosted aquifers and enrichment of novel symbionts in the deep terrestrial subsurface.</title>
        <authorList>
            <person name="Probst A.J."/>
            <person name="Ladd B."/>
            <person name="Jarett J.K."/>
            <person name="Geller-Mcgrath D.E."/>
            <person name="Sieber C.M.K."/>
            <person name="Emerson J.B."/>
            <person name="Anantharaman K."/>
            <person name="Thomas B.C."/>
            <person name="Malmstrom R."/>
            <person name="Stieglmeier M."/>
            <person name="Klingl A."/>
            <person name="Woyke T."/>
            <person name="Ryan C.M."/>
            <person name="Banfield J.F."/>
        </authorList>
    </citation>
    <scope>NUCLEOTIDE SEQUENCE [LARGE SCALE GENOMIC DNA]</scope>
</reference>
<evidence type="ECO:0000256" key="2">
    <source>
        <dbReference type="SAM" id="Phobius"/>
    </source>
</evidence>
<dbReference type="AlphaFoldDB" id="A0A2M7XXI9"/>
<evidence type="ECO:0000313" key="4">
    <source>
        <dbReference type="Proteomes" id="UP000229647"/>
    </source>
</evidence>
<evidence type="ECO:0000313" key="3">
    <source>
        <dbReference type="EMBL" id="PJA55443.1"/>
    </source>
</evidence>
<accession>A0A2M7XXI9</accession>
<gene>
    <name evidence="3" type="ORF">CO165_03520</name>
</gene>
<organism evidence="3 4">
    <name type="scientific">Candidatus Roizmanbacteria bacterium CG_4_9_14_3_um_filter_33_18</name>
    <dbReference type="NCBI Taxonomy" id="1974841"/>
    <lineage>
        <taxon>Bacteria</taxon>
        <taxon>Candidatus Roizmaniibacteriota</taxon>
    </lineage>
</organism>
<keyword evidence="2" id="KW-0472">Membrane</keyword>
<keyword evidence="2" id="KW-0812">Transmembrane</keyword>
<keyword evidence="2" id="KW-1133">Transmembrane helix</keyword>